<dbReference type="GO" id="GO:0000160">
    <property type="term" value="P:phosphorelay signal transduction system"/>
    <property type="evidence" value="ECO:0007669"/>
    <property type="project" value="UniProtKB-KW"/>
</dbReference>
<dbReference type="GO" id="GO:0043565">
    <property type="term" value="F:sequence-specific DNA binding"/>
    <property type="evidence" value="ECO:0007669"/>
    <property type="project" value="InterPro"/>
</dbReference>
<dbReference type="Pfam" id="PF17853">
    <property type="entry name" value="GGDEF_2"/>
    <property type="match status" value="1"/>
</dbReference>
<feature type="domain" description="HTH araC/xylS-type" evidence="11">
    <location>
        <begin position="402"/>
        <end position="502"/>
    </location>
</feature>
<dbReference type="GO" id="GO:0005737">
    <property type="term" value="C:cytoplasm"/>
    <property type="evidence" value="ECO:0007669"/>
    <property type="project" value="UniProtKB-SubCell"/>
</dbReference>
<evidence type="ECO:0000256" key="4">
    <source>
        <dbReference type="ARBA" id="ARBA00022553"/>
    </source>
</evidence>
<keyword evidence="8" id="KW-0804">Transcription</keyword>
<dbReference type="PROSITE" id="PS00041">
    <property type="entry name" value="HTH_ARAC_FAMILY_1"/>
    <property type="match status" value="1"/>
</dbReference>
<evidence type="ECO:0000256" key="8">
    <source>
        <dbReference type="ARBA" id="ARBA00023163"/>
    </source>
</evidence>
<keyword evidence="5" id="KW-0902">Two-component regulatory system</keyword>
<dbReference type="InterPro" id="IPR001789">
    <property type="entry name" value="Sig_transdc_resp-reg_receiver"/>
</dbReference>
<evidence type="ECO:0000256" key="2">
    <source>
        <dbReference type="ARBA" id="ARBA00018672"/>
    </source>
</evidence>
<dbReference type="InterPro" id="IPR020449">
    <property type="entry name" value="Tscrpt_reg_AraC-type_HTH"/>
</dbReference>
<accession>A0A174FFG6</accession>
<dbReference type="InterPro" id="IPR018062">
    <property type="entry name" value="HTH_AraC-typ_CS"/>
</dbReference>
<dbReference type="PROSITE" id="PS50110">
    <property type="entry name" value="RESPONSE_REGULATORY"/>
    <property type="match status" value="1"/>
</dbReference>
<dbReference type="Proteomes" id="UP000095645">
    <property type="component" value="Unassembled WGS sequence"/>
</dbReference>
<evidence type="ECO:0000313" key="13">
    <source>
        <dbReference type="EMBL" id="CUO49022.1"/>
    </source>
</evidence>
<dbReference type="PANTHER" id="PTHR42713">
    <property type="entry name" value="HISTIDINE KINASE-RELATED"/>
    <property type="match status" value="1"/>
</dbReference>
<name>A0A174FFG6_9FIRM</name>
<dbReference type="PROSITE" id="PS01124">
    <property type="entry name" value="HTH_ARAC_FAMILY_2"/>
    <property type="match status" value="1"/>
</dbReference>
<dbReference type="Gene3D" id="3.40.50.2300">
    <property type="match status" value="1"/>
</dbReference>
<feature type="modified residue" description="4-aspartylphosphate" evidence="10">
    <location>
        <position position="54"/>
    </location>
</feature>
<dbReference type="RefSeq" id="WP_055058642.1">
    <property type="nucleotide sequence ID" value="NZ_CYZP01000032.1"/>
</dbReference>
<dbReference type="InterPro" id="IPR041522">
    <property type="entry name" value="CdaR_GGDEF"/>
</dbReference>
<dbReference type="EMBL" id="CYZP01000032">
    <property type="protein sequence ID" value="CUO49022.1"/>
    <property type="molecule type" value="Genomic_DNA"/>
</dbReference>
<dbReference type="PANTHER" id="PTHR42713:SF3">
    <property type="entry name" value="TRANSCRIPTIONAL REGULATORY PROTEIN HPTR"/>
    <property type="match status" value="1"/>
</dbReference>
<feature type="domain" description="Response regulatory" evidence="12">
    <location>
        <begin position="2"/>
        <end position="119"/>
    </location>
</feature>
<dbReference type="InterPro" id="IPR051552">
    <property type="entry name" value="HptR"/>
</dbReference>
<evidence type="ECO:0000259" key="11">
    <source>
        <dbReference type="PROSITE" id="PS01124"/>
    </source>
</evidence>
<dbReference type="InterPro" id="IPR018060">
    <property type="entry name" value="HTH_AraC"/>
</dbReference>
<evidence type="ECO:0000256" key="3">
    <source>
        <dbReference type="ARBA" id="ARBA00022490"/>
    </source>
</evidence>
<evidence type="ECO:0000256" key="5">
    <source>
        <dbReference type="ARBA" id="ARBA00023012"/>
    </source>
</evidence>
<evidence type="ECO:0000256" key="7">
    <source>
        <dbReference type="ARBA" id="ARBA00023125"/>
    </source>
</evidence>
<keyword evidence="3" id="KW-0963">Cytoplasm</keyword>
<dbReference type="PRINTS" id="PR00032">
    <property type="entry name" value="HTHARAC"/>
</dbReference>
<dbReference type="AlphaFoldDB" id="A0A174FFG6"/>
<evidence type="ECO:0000256" key="1">
    <source>
        <dbReference type="ARBA" id="ARBA00004496"/>
    </source>
</evidence>
<protein>
    <recommendedName>
        <fullName evidence="2">Stage 0 sporulation protein A homolog</fullName>
    </recommendedName>
</protein>
<dbReference type="Pfam" id="PF00072">
    <property type="entry name" value="Response_reg"/>
    <property type="match status" value="1"/>
</dbReference>
<keyword evidence="7" id="KW-0238">DNA-binding</keyword>
<keyword evidence="4 10" id="KW-0597">Phosphoprotein</keyword>
<evidence type="ECO:0000256" key="10">
    <source>
        <dbReference type="PROSITE-ProRule" id="PRU00169"/>
    </source>
</evidence>
<proteinExistence type="predicted"/>
<dbReference type="SMART" id="SM00448">
    <property type="entry name" value="REC"/>
    <property type="match status" value="1"/>
</dbReference>
<comment type="subcellular location">
    <subcellularLocation>
        <location evidence="1">Cytoplasm</location>
    </subcellularLocation>
</comment>
<evidence type="ECO:0000259" key="12">
    <source>
        <dbReference type="PROSITE" id="PS50110"/>
    </source>
</evidence>
<dbReference type="InterPro" id="IPR009057">
    <property type="entry name" value="Homeodomain-like_sf"/>
</dbReference>
<dbReference type="CDD" id="cd17536">
    <property type="entry name" value="REC_YesN-like"/>
    <property type="match status" value="1"/>
</dbReference>
<evidence type="ECO:0000256" key="6">
    <source>
        <dbReference type="ARBA" id="ARBA00023015"/>
    </source>
</evidence>
<dbReference type="GO" id="GO:0003700">
    <property type="term" value="F:DNA-binding transcription factor activity"/>
    <property type="evidence" value="ECO:0007669"/>
    <property type="project" value="InterPro"/>
</dbReference>
<comment type="function">
    <text evidence="9">May play the central regulatory role in sporulation. It may be an element of the effector pathway responsible for the activation of sporulation genes in response to nutritional stress. Spo0A may act in concert with spo0H (a sigma factor) to control the expression of some genes that are critical to the sporulation process.</text>
</comment>
<dbReference type="Pfam" id="PF12833">
    <property type="entry name" value="HTH_18"/>
    <property type="match status" value="1"/>
</dbReference>
<sequence length="505" mass="58858">MRVFLVDDEFLQRALVKKTVDWNSLGMEICGEAEDGEEALKKILEEKPDILIMDINIPYMNGIEVSKKVKVIFPEIQVIILTAYGEFEYAREALSFGAVSFVLKPLDPEELTKELQKCKEKLEHIYRQKSSVKKMQKDQFLLEQLSGMVPSENQQSKWEEMKIPFDKPLSVVLIRPENKQQNNKMAEEMEEIIQDYFPVYEMISMNQGYAFILFGEENMEYQIQLLCTYMQEIMNSKRNWNGGISRVFSDIRELKAAYQEAYSAARKGKTEQKILIYEPVDMFQFIRSSLYDSEVFLYYIRKNEYEMLTKEIGEMFIQMEEQNVLSDTAVYISTDILIHICLYMSELGVDFSLVVEKEQRQLTGLQNNGGIEEIRSVLMCILEKCRICAAENKLPATKKKVNDAVDFIDSNYSRIDMSLNLVADTIGVNASYLSNIFKKEKGCSLSKYLTQTRLEQAKKYLTEYPDKTLIEIAESIGYSDVYYFSKNFKKYYGISPSKYQEERKM</sequence>
<dbReference type="SUPFAM" id="SSF46689">
    <property type="entry name" value="Homeodomain-like"/>
    <property type="match status" value="1"/>
</dbReference>
<dbReference type="SMART" id="SM00342">
    <property type="entry name" value="HTH_ARAC"/>
    <property type="match status" value="1"/>
</dbReference>
<organism evidence="13 14">
    <name type="scientific">Blautia obeum</name>
    <dbReference type="NCBI Taxonomy" id="40520"/>
    <lineage>
        <taxon>Bacteria</taxon>
        <taxon>Bacillati</taxon>
        <taxon>Bacillota</taxon>
        <taxon>Clostridia</taxon>
        <taxon>Lachnospirales</taxon>
        <taxon>Lachnospiraceae</taxon>
        <taxon>Blautia</taxon>
    </lineage>
</organism>
<evidence type="ECO:0000256" key="9">
    <source>
        <dbReference type="ARBA" id="ARBA00024867"/>
    </source>
</evidence>
<keyword evidence="6" id="KW-0805">Transcription regulation</keyword>
<reference evidence="13 14" key="1">
    <citation type="submission" date="2015-09" db="EMBL/GenBank/DDBJ databases">
        <authorList>
            <consortium name="Pathogen Informatics"/>
        </authorList>
    </citation>
    <scope>NUCLEOTIDE SEQUENCE [LARGE SCALE GENOMIC DNA]</scope>
    <source>
        <strain evidence="13 14">2789STDY5834861</strain>
    </source>
</reference>
<dbReference type="InterPro" id="IPR011006">
    <property type="entry name" value="CheY-like_superfamily"/>
</dbReference>
<evidence type="ECO:0000313" key="14">
    <source>
        <dbReference type="Proteomes" id="UP000095645"/>
    </source>
</evidence>
<gene>
    <name evidence="13" type="primary">cheY</name>
    <name evidence="13" type="ORF">ERS852476_03034</name>
</gene>
<dbReference type="SUPFAM" id="SSF52172">
    <property type="entry name" value="CheY-like"/>
    <property type="match status" value="1"/>
</dbReference>
<dbReference type="Gene3D" id="1.10.10.60">
    <property type="entry name" value="Homeodomain-like"/>
    <property type="match status" value="2"/>
</dbReference>